<protein>
    <submittedName>
        <fullName evidence="1">Uncharacterized protein</fullName>
    </submittedName>
</protein>
<dbReference type="EMBL" id="JYDO01000109">
    <property type="protein sequence ID" value="KRZ70727.1"/>
    <property type="molecule type" value="Genomic_DNA"/>
</dbReference>
<evidence type="ECO:0000313" key="2">
    <source>
        <dbReference type="Proteomes" id="UP000054843"/>
    </source>
</evidence>
<proteinExistence type="predicted"/>
<name>A0A0V1MFZ2_9BILA</name>
<sequence>MQFPAAISCCKSFHNYQGRLLDKKIFSHACLVNNCWKRLANSFFLINTWPSGHIPEVETKPLKKAKAFKFQNLLNMKM</sequence>
<evidence type="ECO:0000313" key="1">
    <source>
        <dbReference type="EMBL" id="KRZ70727.1"/>
    </source>
</evidence>
<gene>
    <name evidence="1" type="ORF">T10_8022</name>
</gene>
<comment type="caution">
    <text evidence="1">The sequence shown here is derived from an EMBL/GenBank/DDBJ whole genome shotgun (WGS) entry which is preliminary data.</text>
</comment>
<keyword evidence="2" id="KW-1185">Reference proteome</keyword>
<dbReference type="AlphaFoldDB" id="A0A0V1MFZ2"/>
<reference evidence="1 2" key="1">
    <citation type="submission" date="2015-01" db="EMBL/GenBank/DDBJ databases">
        <title>Evolution of Trichinella species and genotypes.</title>
        <authorList>
            <person name="Korhonen P.K."/>
            <person name="Edoardo P."/>
            <person name="Giuseppe L.R."/>
            <person name="Gasser R.B."/>
        </authorList>
    </citation>
    <scope>NUCLEOTIDE SEQUENCE [LARGE SCALE GENOMIC DNA]</scope>
    <source>
        <strain evidence="1">ISS1980</strain>
    </source>
</reference>
<organism evidence="1 2">
    <name type="scientific">Trichinella papuae</name>
    <dbReference type="NCBI Taxonomy" id="268474"/>
    <lineage>
        <taxon>Eukaryota</taxon>
        <taxon>Metazoa</taxon>
        <taxon>Ecdysozoa</taxon>
        <taxon>Nematoda</taxon>
        <taxon>Enoplea</taxon>
        <taxon>Dorylaimia</taxon>
        <taxon>Trichinellida</taxon>
        <taxon>Trichinellidae</taxon>
        <taxon>Trichinella</taxon>
    </lineage>
</organism>
<dbReference type="Proteomes" id="UP000054843">
    <property type="component" value="Unassembled WGS sequence"/>
</dbReference>
<accession>A0A0V1MFZ2</accession>